<accession>A0A2S5EDQ2</accession>
<evidence type="ECO:0000313" key="12">
    <source>
        <dbReference type="EMBL" id="POZ91250.1"/>
    </source>
</evidence>
<dbReference type="InterPro" id="IPR005843">
    <property type="entry name" value="A-D-PHexomutase_C"/>
</dbReference>
<keyword evidence="3" id="KW-0597">Phosphoprotein</keyword>
<name>A0A2S5EDQ2_9BACT</name>
<evidence type="ECO:0000313" key="13">
    <source>
        <dbReference type="Proteomes" id="UP000236950"/>
    </source>
</evidence>
<dbReference type="InterPro" id="IPR016055">
    <property type="entry name" value="A-D-PHexomutase_a/b/a-I/II/III"/>
</dbReference>
<evidence type="ECO:0000259" key="11">
    <source>
        <dbReference type="Pfam" id="PF02880"/>
    </source>
</evidence>
<dbReference type="GO" id="GO:0006166">
    <property type="term" value="P:purine ribonucleoside salvage"/>
    <property type="evidence" value="ECO:0007669"/>
    <property type="project" value="TreeGrafter"/>
</dbReference>
<dbReference type="PRINTS" id="PR00509">
    <property type="entry name" value="PGMPMM"/>
</dbReference>
<dbReference type="Pfam" id="PF02878">
    <property type="entry name" value="PGM_PMM_I"/>
    <property type="match status" value="1"/>
</dbReference>
<dbReference type="InterPro" id="IPR036900">
    <property type="entry name" value="A-D-PHexomutase_C_sf"/>
</dbReference>
<dbReference type="InterPro" id="IPR005844">
    <property type="entry name" value="A-D-PHexomutase_a/b/a-I"/>
</dbReference>
<evidence type="ECO:0000256" key="6">
    <source>
        <dbReference type="ARBA" id="ARBA00023235"/>
    </source>
</evidence>
<dbReference type="Gene3D" id="3.30.310.50">
    <property type="entry name" value="Alpha-D-phosphohexomutase, C-terminal domain"/>
    <property type="match status" value="1"/>
</dbReference>
<dbReference type="Pfam" id="PF02879">
    <property type="entry name" value="PGM_PMM_II"/>
    <property type="match status" value="1"/>
</dbReference>
<evidence type="ECO:0000256" key="3">
    <source>
        <dbReference type="ARBA" id="ARBA00022553"/>
    </source>
</evidence>
<keyword evidence="13" id="KW-1185">Reference proteome</keyword>
<evidence type="ECO:0000256" key="4">
    <source>
        <dbReference type="ARBA" id="ARBA00022723"/>
    </source>
</evidence>
<keyword evidence="5 7" id="KW-0460">Magnesium</keyword>
<dbReference type="Gene3D" id="3.40.120.10">
    <property type="entry name" value="Alpha-D-Glucose-1,6-Bisphosphate, subunit A, domain 3"/>
    <property type="match status" value="3"/>
</dbReference>
<keyword evidence="4 7" id="KW-0479">Metal-binding</keyword>
<sequence length="579" mass="66816">MVLRDYKKIYYTWLNNPFIDEESKKELKKIENNDEEIKERFYKDLEFGTAGLRGKLGIGTNMMNIYTVGRATQALADYIKDFGQERMNMGVVIAYDVRHFSKEFAKQSALILAGNGVKAYLFEDIRPTPVLSFAVRYLKTTAGIVITASHNPKNYNGYKVYWDQGSQILDDVANGIVEKIEEIGYDFDKIKKIPENEAIKKKLFQYVPKELDEEYLKRVESLSLRDKEIDKNINVVYTPLNGTGNYFVRRVLKDRGFNNVFVVKEQELPDPDFKSVANPNPEYEVAFEEAKKLGSQENADLLLANDPDCDRTAIEVLNYNEYKMPNGNQVGALLVNYILESKKENKSLDANSAIIKSIVTGDLSKRIANKYGVTVFETLTGFKNICGKENELEKEGKYKFLFGFEESIGYVMGDFVRDKDGVIASMLISEMVGYYKNKGKNLLEVLEDIYKEFGYELENNFSLVLEGVAGQERINRIMEKFRYDFPKQISDLKLAKYADYSKNQMYYLNENKTEVITEIPSSNVLRFWFNDGSWYAVRPSGTEPKLKIYIYSYDKNKEESKRKLNSIRRTIDDIIDSVQ</sequence>
<dbReference type="SUPFAM" id="SSF55957">
    <property type="entry name" value="Phosphoglucomutase, C-terminal domain"/>
    <property type="match status" value="1"/>
</dbReference>
<gene>
    <name evidence="12" type="ORF">AA81_10695</name>
</gene>
<dbReference type="SUPFAM" id="SSF53738">
    <property type="entry name" value="Phosphoglucomutase, first 3 domains"/>
    <property type="match status" value="3"/>
</dbReference>
<evidence type="ECO:0000256" key="5">
    <source>
        <dbReference type="ARBA" id="ARBA00022842"/>
    </source>
</evidence>
<keyword evidence="6" id="KW-0413">Isomerase</keyword>
<proteinExistence type="inferred from homology"/>
<feature type="domain" description="Alpha-D-phosphohexomutase alpha/beta/alpha" evidence="10">
    <location>
        <begin position="213"/>
        <end position="314"/>
    </location>
</feature>
<organism evidence="12 13">
    <name type="scientific">Petrotoga halophila DSM 16923</name>
    <dbReference type="NCBI Taxonomy" id="1122953"/>
    <lineage>
        <taxon>Bacteria</taxon>
        <taxon>Thermotogati</taxon>
        <taxon>Thermotogota</taxon>
        <taxon>Thermotogae</taxon>
        <taxon>Petrotogales</taxon>
        <taxon>Petrotogaceae</taxon>
        <taxon>Petrotoga</taxon>
    </lineage>
</organism>
<evidence type="ECO:0000259" key="8">
    <source>
        <dbReference type="Pfam" id="PF00408"/>
    </source>
</evidence>
<dbReference type="PROSITE" id="PS00710">
    <property type="entry name" value="PGM_PMM"/>
    <property type="match status" value="1"/>
</dbReference>
<evidence type="ECO:0000256" key="7">
    <source>
        <dbReference type="RuleBase" id="RU004326"/>
    </source>
</evidence>
<dbReference type="InterPro" id="IPR005846">
    <property type="entry name" value="A-D-PHexomutase_a/b/a-III"/>
</dbReference>
<evidence type="ECO:0000259" key="10">
    <source>
        <dbReference type="Pfam" id="PF02879"/>
    </source>
</evidence>
<dbReference type="GO" id="GO:0005975">
    <property type="term" value="P:carbohydrate metabolic process"/>
    <property type="evidence" value="ECO:0007669"/>
    <property type="project" value="InterPro"/>
</dbReference>
<comment type="cofactor">
    <cofactor evidence="1">
        <name>Mg(2+)</name>
        <dbReference type="ChEBI" id="CHEBI:18420"/>
    </cofactor>
</comment>
<dbReference type="PANTHER" id="PTHR45745:SF1">
    <property type="entry name" value="PHOSPHOGLUCOMUTASE 2B-RELATED"/>
    <property type="match status" value="1"/>
</dbReference>
<dbReference type="PANTHER" id="PTHR45745">
    <property type="entry name" value="PHOSPHOMANNOMUTASE 45A"/>
    <property type="match status" value="1"/>
</dbReference>
<feature type="domain" description="Alpha-D-phosphohexomutase alpha/beta/alpha" evidence="11">
    <location>
        <begin position="326"/>
        <end position="453"/>
    </location>
</feature>
<dbReference type="InterPro" id="IPR016066">
    <property type="entry name" value="A-D-PHexomutase_CS"/>
</dbReference>
<dbReference type="InterPro" id="IPR005841">
    <property type="entry name" value="Alpha-D-phosphohexomutase_SF"/>
</dbReference>
<dbReference type="Pfam" id="PF02880">
    <property type="entry name" value="PGM_PMM_III"/>
    <property type="match status" value="1"/>
</dbReference>
<dbReference type="Proteomes" id="UP000236950">
    <property type="component" value="Unassembled WGS sequence"/>
</dbReference>
<evidence type="ECO:0000256" key="2">
    <source>
        <dbReference type="ARBA" id="ARBA00010231"/>
    </source>
</evidence>
<protein>
    <submittedName>
        <fullName evidence="12">Phosphoglucomutase</fullName>
    </submittedName>
</protein>
<evidence type="ECO:0000259" key="9">
    <source>
        <dbReference type="Pfam" id="PF02878"/>
    </source>
</evidence>
<comment type="caution">
    <text evidence="12">The sequence shown here is derived from an EMBL/GenBank/DDBJ whole genome shotgun (WGS) entry which is preliminary data.</text>
</comment>
<reference evidence="12 13" key="1">
    <citation type="submission" date="2014-01" db="EMBL/GenBank/DDBJ databases">
        <title>Comparative genomics of Petrotoga.</title>
        <authorList>
            <person name="Chow K."/>
            <person name="Charchuk R."/>
            <person name="Nesbo C.L."/>
        </authorList>
    </citation>
    <scope>NUCLEOTIDE SEQUENCE [LARGE SCALE GENOMIC DNA]</scope>
    <source>
        <strain evidence="12 13">DSM 16923</strain>
    </source>
</reference>
<comment type="similarity">
    <text evidence="2 7">Belongs to the phosphohexose mutase family.</text>
</comment>
<evidence type="ECO:0000256" key="1">
    <source>
        <dbReference type="ARBA" id="ARBA00001946"/>
    </source>
</evidence>
<dbReference type="GO" id="GO:0008973">
    <property type="term" value="F:phosphopentomutase activity"/>
    <property type="evidence" value="ECO:0007669"/>
    <property type="project" value="TreeGrafter"/>
</dbReference>
<dbReference type="Pfam" id="PF00408">
    <property type="entry name" value="PGM_PMM_IV"/>
    <property type="match status" value="1"/>
</dbReference>
<feature type="domain" description="Alpha-D-phosphohexomutase C-terminal" evidence="8">
    <location>
        <begin position="521"/>
        <end position="556"/>
    </location>
</feature>
<dbReference type="InterPro" id="IPR005845">
    <property type="entry name" value="A-D-PHexomutase_a/b/a-II"/>
</dbReference>
<dbReference type="AlphaFoldDB" id="A0A2S5EDQ2"/>
<feature type="domain" description="Alpha-D-phosphohexomutase alpha/beta/alpha" evidence="9">
    <location>
        <begin position="46"/>
        <end position="183"/>
    </location>
</feature>
<dbReference type="EMBL" id="JALY01000223">
    <property type="protein sequence ID" value="POZ91250.1"/>
    <property type="molecule type" value="Genomic_DNA"/>
</dbReference>
<dbReference type="CDD" id="cd05799">
    <property type="entry name" value="PGM2"/>
    <property type="match status" value="1"/>
</dbReference>
<dbReference type="GO" id="GO:0000287">
    <property type="term" value="F:magnesium ion binding"/>
    <property type="evidence" value="ECO:0007669"/>
    <property type="project" value="InterPro"/>
</dbReference>